<dbReference type="GO" id="GO:0005840">
    <property type="term" value="C:ribosome"/>
    <property type="evidence" value="ECO:0007669"/>
    <property type="project" value="UniProtKB-KW"/>
</dbReference>
<evidence type="ECO:0000256" key="9">
    <source>
        <dbReference type="SAM" id="MobiDB-lite"/>
    </source>
</evidence>
<comment type="caution">
    <text evidence="10">The sequence shown here is derived from an EMBL/GenBank/DDBJ whole genome shotgun (WGS) entry which is preliminary data.</text>
</comment>
<evidence type="ECO:0000256" key="2">
    <source>
        <dbReference type="ARBA" id="ARBA00022730"/>
    </source>
</evidence>
<sequence length="140" mass="15872">MLRKTSDKKTGATFMARLEGVDLPRDKRVEVALTYVFGIGRTLSKQTLASTGVNPDTRVRDLTEDELVRIREYVDANIKTEGDLRREIQADIRRKVEIGSYQGLRHRRGLPVRGQRTSTNARTRKGPRRAIAGKKKPGKK</sequence>
<dbReference type="NCBIfam" id="TIGR03631">
    <property type="entry name" value="uS13_bact"/>
    <property type="match status" value="1"/>
</dbReference>
<dbReference type="PROSITE" id="PS00646">
    <property type="entry name" value="RIBOSOMAL_S13_1"/>
    <property type="match status" value="1"/>
</dbReference>
<keyword evidence="4 7" id="KW-0689">Ribosomal protein</keyword>
<keyword evidence="7" id="KW-0820">tRNA-binding</keyword>
<protein>
    <recommendedName>
        <fullName evidence="6 7">Small ribosomal subunit protein uS13</fullName>
    </recommendedName>
</protein>
<dbReference type="EMBL" id="BAAATJ010000034">
    <property type="protein sequence ID" value="GAA2415473.1"/>
    <property type="molecule type" value="Genomic_DNA"/>
</dbReference>
<evidence type="ECO:0000313" key="11">
    <source>
        <dbReference type="Proteomes" id="UP001500058"/>
    </source>
</evidence>
<evidence type="ECO:0000256" key="1">
    <source>
        <dbReference type="ARBA" id="ARBA00008080"/>
    </source>
</evidence>
<dbReference type="InterPro" id="IPR001892">
    <property type="entry name" value="Ribosomal_uS13"/>
</dbReference>
<evidence type="ECO:0000256" key="5">
    <source>
        <dbReference type="ARBA" id="ARBA00023274"/>
    </source>
</evidence>
<dbReference type="Gene3D" id="4.10.910.10">
    <property type="entry name" value="30s ribosomal protein s13, domain 2"/>
    <property type="match status" value="1"/>
</dbReference>
<evidence type="ECO:0000256" key="3">
    <source>
        <dbReference type="ARBA" id="ARBA00022884"/>
    </source>
</evidence>
<evidence type="ECO:0000256" key="7">
    <source>
        <dbReference type="HAMAP-Rule" id="MF_01315"/>
    </source>
</evidence>
<evidence type="ECO:0000256" key="6">
    <source>
        <dbReference type="ARBA" id="ARBA00035166"/>
    </source>
</evidence>
<dbReference type="SUPFAM" id="SSF46946">
    <property type="entry name" value="S13-like H2TH domain"/>
    <property type="match status" value="1"/>
</dbReference>
<keyword evidence="11" id="KW-1185">Reference proteome</keyword>
<dbReference type="PANTHER" id="PTHR10871">
    <property type="entry name" value="30S RIBOSOMAL PROTEIN S13/40S RIBOSOMAL PROTEIN S18"/>
    <property type="match status" value="1"/>
</dbReference>
<dbReference type="InterPro" id="IPR018269">
    <property type="entry name" value="Ribosomal_uS13_CS"/>
</dbReference>
<dbReference type="Pfam" id="PF00416">
    <property type="entry name" value="Ribosomal_S13"/>
    <property type="match status" value="1"/>
</dbReference>
<evidence type="ECO:0000256" key="4">
    <source>
        <dbReference type="ARBA" id="ARBA00022980"/>
    </source>
</evidence>
<name>A0ABP5W0B1_9ACTN</name>
<evidence type="ECO:0000256" key="8">
    <source>
        <dbReference type="RuleBase" id="RU003830"/>
    </source>
</evidence>
<dbReference type="InterPro" id="IPR027437">
    <property type="entry name" value="Rbsml_uS13_C"/>
</dbReference>
<proteinExistence type="inferred from homology"/>
<feature type="region of interest" description="Disordered" evidence="9">
    <location>
        <begin position="103"/>
        <end position="140"/>
    </location>
</feature>
<dbReference type="PANTHER" id="PTHR10871:SF1">
    <property type="entry name" value="SMALL RIBOSOMAL SUBUNIT PROTEIN US13M"/>
    <property type="match status" value="1"/>
</dbReference>
<keyword evidence="2 7" id="KW-0699">rRNA-binding</keyword>
<dbReference type="InterPro" id="IPR019980">
    <property type="entry name" value="Ribosomal_uS13_bac-type"/>
</dbReference>
<keyword evidence="5 7" id="KW-0687">Ribonucleoprotein</keyword>
<gene>
    <name evidence="7 10" type="primary">rpsM</name>
    <name evidence="10" type="ORF">GCM10010420_51830</name>
</gene>
<dbReference type="Gene3D" id="1.10.8.50">
    <property type="match status" value="1"/>
</dbReference>
<evidence type="ECO:0000313" key="10">
    <source>
        <dbReference type="EMBL" id="GAA2415473.1"/>
    </source>
</evidence>
<organism evidence="10 11">
    <name type="scientific">Streptomyces glaucosporus</name>
    <dbReference type="NCBI Taxonomy" id="284044"/>
    <lineage>
        <taxon>Bacteria</taxon>
        <taxon>Bacillati</taxon>
        <taxon>Actinomycetota</taxon>
        <taxon>Actinomycetes</taxon>
        <taxon>Kitasatosporales</taxon>
        <taxon>Streptomycetaceae</taxon>
        <taxon>Streptomyces</taxon>
    </lineage>
</organism>
<comment type="subunit">
    <text evidence="7">Part of the 30S ribosomal subunit. Forms a loose heterodimer with protein S19. Forms two bridges to the 50S subunit in the 70S ribosome.</text>
</comment>
<comment type="function">
    <text evidence="7">Located at the top of the head of the 30S subunit, it contacts several helices of the 16S rRNA. In the 70S ribosome it contacts the 23S rRNA (bridge B1a) and protein L5 of the 50S subunit (bridge B1b), connecting the 2 subunits; these bridges are implicated in subunit movement. Contacts the tRNAs in the A and P-sites.</text>
</comment>
<dbReference type="Proteomes" id="UP001500058">
    <property type="component" value="Unassembled WGS sequence"/>
</dbReference>
<accession>A0ABP5W0B1</accession>
<dbReference type="PROSITE" id="PS50159">
    <property type="entry name" value="RIBOSOMAL_S13_2"/>
    <property type="match status" value="1"/>
</dbReference>
<feature type="compositionally biased region" description="Basic residues" evidence="9">
    <location>
        <begin position="122"/>
        <end position="140"/>
    </location>
</feature>
<comment type="similarity">
    <text evidence="1 7 8">Belongs to the universal ribosomal protein uS13 family.</text>
</comment>
<keyword evidence="3 7" id="KW-0694">RNA-binding</keyword>
<reference evidence="11" key="1">
    <citation type="journal article" date="2019" name="Int. J. Syst. Evol. Microbiol.">
        <title>The Global Catalogue of Microorganisms (GCM) 10K type strain sequencing project: providing services to taxonomists for standard genome sequencing and annotation.</title>
        <authorList>
            <consortium name="The Broad Institute Genomics Platform"/>
            <consortium name="The Broad Institute Genome Sequencing Center for Infectious Disease"/>
            <person name="Wu L."/>
            <person name="Ma J."/>
        </authorList>
    </citation>
    <scope>NUCLEOTIDE SEQUENCE [LARGE SCALE GENOMIC DNA]</scope>
    <source>
        <strain evidence="11">JCM 6921</strain>
    </source>
</reference>
<dbReference type="HAMAP" id="MF_01315">
    <property type="entry name" value="Ribosomal_uS13"/>
    <property type="match status" value="1"/>
</dbReference>
<dbReference type="InterPro" id="IPR010979">
    <property type="entry name" value="Ribosomal_uS13-like_H2TH"/>
</dbReference>
<dbReference type="PIRSF" id="PIRSF002134">
    <property type="entry name" value="Ribosomal_S13"/>
    <property type="match status" value="1"/>
</dbReference>